<dbReference type="GO" id="GO:0046872">
    <property type="term" value="F:metal ion binding"/>
    <property type="evidence" value="ECO:0007669"/>
    <property type="project" value="UniProtKB-KW"/>
</dbReference>
<evidence type="ECO:0000256" key="5">
    <source>
        <dbReference type="ARBA" id="ARBA00023004"/>
    </source>
</evidence>
<dbReference type="PANTHER" id="PTHR43273">
    <property type="entry name" value="ANAEROBIC SULFATASE-MATURATING ENZYME HOMOLOG ASLB-RELATED"/>
    <property type="match status" value="1"/>
</dbReference>
<comment type="similarity">
    <text evidence="7">Belongs to the radical SAM superfamily. Anaerobic sulfatase-maturating enzyme family.</text>
</comment>
<protein>
    <submittedName>
        <fullName evidence="9">Anaerobic sulfatase maturase</fullName>
    </submittedName>
</protein>
<keyword evidence="3" id="KW-0949">S-adenosyl-L-methionine</keyword>
<dbReference type="SUPFAM" id="SSF102114">
    <property type="entry name" value="Radical SAM enzymes"/>
    <property type="match status" value="1"/>
</dbReference>
<dbReference type="GeneID" id="98070045"/>
<dbReference type="InterPro" id="IPR023867">
    <property type="entry name" value="Sulphatase_maturase_rSAM"/>
</dbReference>
<dbReference type="PATRIC" id="fig|742817.3.peg.2684"/>
<keyword evidence="10" id="KW-1185">Reference proteome</keyword>
<dbReference type="Proteomes" id="UP000004892">
    <property type="component" value="Unassembled WGS sequence"/>
</dbReference>
<name>H1DJS0_9BACT</name>
<reference evidence="9 10" key="1">
    <citation type="submission" date="2012-01" db="EMBL/GenBank/DDBJ databases">
        <title>The Genome Sequence of Odoribacter laneus YIT 12061.</title>
        <authorList>
            <consortium name="The Broad Institute Genome Sequencing Platform"/>
            <person name="Earl A."/>
            <person name="Ward D."/>
            <person name="Feldgarden M."/>
            <person name="Gevers D."/>
            <person name="Morotomi M."/>
            <person name="Young S.K."/>
            <person name="Zeng Q."/>
            <person name="Gargeya S."/>
            <person name="Fitzgerald M."/>
            <person name="Haas B."/>
            <person name="Abouelleil A."/>
            <person name="Alvarado L."/>
            <person name="Arachchi H.M."/>
            <person name="Berlin A."/>
            <person name="Chapman S.B."/>
            <person name="Gearin G."/>
            <person name="Goldberg J."/>
            <person name="Griggs A."/>
            <person name="Gujja S."/>
            <person name="Hansen M."/>
            <person name="Heiman D."/>
            <person name="Howarth C."/>
            <person name="Larimer J."/>
            <person name="Lui A."/>
            <person name="MacDonald P.J.P."/>
            <person name="McCowen C."/>
            <person name="Montmayeur A."/>
            <person name="Murphy C."/>
            <person name="Neiman D."/>
            <person name="Pearson M."/>
            <person name="Priest M."/>
            <person name="Roberts A."/>
            <person name="Saif S."/>
            <person name="Shea T."/>
            <person name="Sisk P."/>
            <person name="Stolte C."/>
            <person name="Sykes S."/>
            <person name="Wortman J."/>
            <person name="Nusbaum C."/>
            <person name="Birren B."/>
        </authorList>
    </citation>
    <scope>NUCLEOTIDE SEQUENCE [LARGE SCALE GENOMIC DNA]</scope>
    <source>
        <strain evidence="9 10">YIT 12061</strain>
    </source>
</reference>
<evidence type="ECO:0000256" key="4">
    <source>
        <dbReference type="ARBA" id="ARBA00022723"/>
    </source>
</evidence>
<evidence type="ECO:0000256" key="6">
    <source>
        <dbReference type="ARBA" id="ARBA00023014"/>
    </source>
</evidence>
<dbReference type="SFLD" id="SFLDG01384">
    <property type="entry name" value="thioether_bond_formation_requi"/>
    <property type="match status" value="1"/>
</dbReference>
<proteinExistence type="inferred from homology"/>
<dbReference type="NCBIfam" id="TIGR04085">
    <property type="entry name" value="rSAM_more_4Fe4S"/>
    <property type="match status" value="1"/>
</dbReference>
<comment type="cofactor">
    <cofactor evidence="1">
        <name>[4Fe-4S] cluster</name>
        <dbReference type="ChEBI" id="CHEBI:49883"/>
    </cofactor>
</comment>
<accession>H1DJS0</accession>
<dbReference type="HOGENOM" id="CLU_009273_10_0_10"/>
<keyword evidence="5" id="KW-0408">Iron</keyword>
<dbReference type="RefSeq" id="WP_009137651.1">
    <property type="nucleotide sequence ID" value="NZ_JH594597.1"/>
</dbReference>
<dbReference type="InterPro" id="IPR047207">
    <property type="entry name" value="SPASM_anSME"/>
</dbReference>
<sequence length="424" mass="49155">MNTDRRQTASFLFEQEREKVQRNFSVMVKCVGPVCNLDCDYCYYLDKNALYPDKKFSLQGFRMNEQVLEKLIRDVITSQPQKRIEFIWHGGEPTLLGIDYFQKIVDLQQKYADGKEIANSFQTNGTLINDKWAEFLASHHFLCGLSLDGPQKFHDNHRRFINGQGSWEKVMKCIELFHEYEVEFNTMSVVNASNSKQPALIYEFLKSTGSRFMQFSPIAERIALDEHEPLSVVSNTYKKETAVMQENVSAIDWGNFLCRIFDLWVKKDVGEFFINYFDNTLAAYIGQAPSLCSMAPFCGCSPAIEHNGDVYCCDHFVFPENHIGNTTNLSLAEMVKSDKQLFFEQRKQDTLSAQCRACEFLPMCGGDCPKNRFVKNEAGEYISCLCQGFQMFFRHTQKQFEFMANELRHQRPPANIMKKFKHKI</sequence>
<evidence type="ECO:0000259" key="8">
    <source>
        <dbReference type="PROSITE" id="PS51918"/>
    </source>
</evidence>
<evidence type="ECO:0000313" key="9">
    <source>
        <dbReference type="EMBL" id="EHP45920.1"/>
    </source>
</evidence>
<dbReference type="SFLD" id="SFLDS00029">
    <property type="entry name" value="Radical_SAM"/>
    <property type="match status" value="1"/>
</dbReference>
<comment type="caution">
    <text evidence="9">The sequence shown here is derived from an EMBL/GenBank/DDBJ whole genome shotgun (WGS) entry which is preliminary data.</text>
</comment>
<organism evidence="9 10">
    <name type="scientific">Odoribacter laneus YIT 12061</name>
    <dbReference type="NCBI Taxonomy" id="742817"/>
    <lineage>
        <taxon>Bacteria</taxon>
        <taxon>Pseudomonadati</taxon>
        <taxon>Bacteroidota</taxon>
        <taxon>Bacteroidia</taxon>
        <taxon>Bacteroidales</taxon>
        <taxon>Odoribacteraceae</taxon>
        <taxon>Odoribacter</taxon>
    </lineage>
</organism>
<dbReference type="Pfam" id="PF13186">
    <property type="entry name" value="SPASM"/>
    <property type="match status" value="1"/>
</dbReference>
<dbReference type="CDD" id="cd01335">
    <property type="entry name" value="Radical_SAM"/>
    <property type="match status" value="1"/>
</dbReference>
<gene>
    <name evidence="9" type="ORF">HMPREF9449_02506</name>
</gene>
<dbReference type="PANTHER" id="PTHR43273:SF3">
    <property type="entry name" value="ANAEROBIC SULFATASE-MATURATING ENZYME HOMOLOG ASLB-RELATED"/>
    <property type="match status" value="1"/>
</dbReference>
<dbReference type="NCBIfam" id="TIGR03942">
    <property type="entry name" value="sulfatase_rSAM"/>
    <property type="match status" value="1"/>
</dbReference>
<feature type="domain" description="Radical SAM core" evidence="8">
    <location>
        <begin position="16"/>
        <end position="255"/>
    </location>
</feature>
<dbReference type="Pfam" id="PF04055">
    <property type="entry name" value="Radical_SAM"/>
    <property type="match status" value="1"/>
</dbReference>
<dbReference type="SFLD" id="SFLDG01386">
    <property type="entry name" value="main_SPASM_domain-containing"/>
    <property type="match status" value="1"/>
</dbReference>
<dbReference type="PROSITE" id="PS51918">
    <property type="entry name" value="RADICAL_SAM"/>
    <property type="match status" value="1"/>
</dbReference>
<dbReference type="InterPro" id="IPR058240">
    <property type="entry name" value="rSAM_sf"/>
</dbReference>
<evidence type="ECO:0000256" key="2">
    <source>
        <dbReference type="ARBA" id="ARBA00022485"/>
    </source>
</evidence>
<dbReference type="InterPro" id="IPR023885">
    <property type="entry name" value="4Fe4S-binding_SPASM_dom"/>
</dbReference>
<dbReference type="CDD" id="cd21120">
    <property type="entry name" value="SPASM_anSME"/>
    <property type="match status" value="1"/>
</dbReference>
<dbReference type="InterPro" id="IPR007197">
    <property type="entry name" value="rSAM"/>
</dbReference>
<evidence type="ECO:0000256" key="3">
    <source>
        <dbReference type="ARBA" id="ARBA00022691"/>
    </source>
</evidence>
<dbReference type="AlphaFoldDB" id="H1DJS0"/>
<dbReference type="InterPro" id="IPR013785">
    <property type="entry name" value="Aldolase_TIM"/>
</dbReference>
<dbReference type="SFLD" id="SFLDF00285">
    <property type="entry name" value="anaerobic_Ser-type_sulfatase-m"/>
    <property type="match status" value="1"/>
</dbReference>
<keyword evidence="2" id="KW-0004">4Fe-4S</keyword>
<dbReference type="InterPro" id="IPR034491">
    <property type="entry name" value="Anaerob_Ser_sulfatase-maturase"/>
</dbReference>
<dbReference type="SFLD" id="SFLDG01067">
    <property type="entry name" value="SPASM/twitch_domain_containing"/>
    <property type="match status" value="1"/>
</dbReference>
<evidence type="ECO:0000256" key="1">
    <source>
        <dbReference type="ARBA" id="ARBA00001966"/>
    </source>
</evidence>
<dbReference type="Gene3D" id="3.20.20.70">
    <property type="entry name" value="Aldolase class I"/>
    <property type="match status" value="1"/>
</dbReference>
<dbReference type="SFLD" id="SFLDG01072">
    <property type="entry name" value="dehydrogenase_like"/>
    <property type="match status" value="1"/>
</dbReference>
<evidence type="ECO:0000256" key="7">
    <source>
        <dbReference type="ARBA" id="ARBA00023601"/>
    </source>
</evidence>
<dbReference type="EMBL" id="ADMC01000027">
    <property type="protein sequence ID" value="EHP45920.1"/>
    <property type="molecule type" value="Genomic_DNA"/>
</dbReference>
<dbReference type="STRING" id="742817.HMPREF9449_02506"/>
<dbReference type="GO" id="GO:0016491">
    <property type="term" value="F:oxidoreductase activity"/>
    <property type="evidence" value="ECO:0007669"/>
    <property type="project" value="InterPro"/>
</dbReference>
<dbReference type="eggNOG" id="COG0641">
    <property type="taxonomic scope" value="Bacteria"/>
</dbReference>
<keyword evidence="6" id="KW-0411">Iron-sulfur</keyword>
<evidence type="ECO:0000313" key="10">
    <source>
        <dbReference type="Proteomes" id="UP000004892"/>
    </source>
</evidence>
<dbReference type="GO" id="GO:0051539">
    <property type="term" value="F:4 iron, 4 sulfur cluster binding"/>
    <property type="evidence" value="ECO:0007669"/>
    <property type="project" value="UniProtKB-KW"/>
</dbReference>
<keyword evidence="4" id="KW-0479">Metal-binding</keyword>